<sequence>MNLSHRNTVNDGSRKAHLRKICIGKGCTGITRIVKIRIG</sequence>
<protein>
    <submittedName>
        <fullName evidence="1">Uncharacterized protein</fullName>
    </submittedName>
</protein>
<proteinExistence type="predicted"/>
<name>A0A0K2VE80_LEPSM</name>
<dbReference type="AlphaFoldDB" id="A0A0K2VE80"/>
<accession>A0A0K2VE80</accession>
<dbReference type="EMBL" id="HACA01031418">
    <property type="protein sequence ID" value="CDW48779.1"/>
    <property type="molecule type" value="Transcribed_RNA"/>
</dbReference>
<reference evidence="1" key="1">
    <citation type="submission" date="2014-05" db="EMBL/GenBank/DDBJ databases">
        <authorList>
            <person name="Chronopoulou M."/>
        </authorList>
    </citation>
    <scope>NUCLEOTIDE SEQUENCE</scope>
    <source>
        <tissue evidence="1">Whole organism</tissue>
    </source>
</reference>
<evidence type="ECO:0000313" key="1">
    <source>
        <dbReference type="EMBL" id="CDW48779.1"/>
    </source>
</evidence>
<organism evidence="1">
    <name type="scientific">Lepeophtheirus salmonis</name>
    <name type="common">Salmon louse</name>
    <name type="synonym">Caligus salmonis</name>
    <dbReference type="NCBI Taxonomy" id="72036"/>
    <lineage>
        <taxon>Eukaryota</taxon>
        <taxon>Metazoa</taxon>
        <taxon>Ecdysozoa</taxon>
        <taxon>Arthropoda</taxon>
        <taxon>Crustacea</taxon>
        <taxon>Multicrustacea</taxon>
        <taxon>Hexanauplia</taxon>
        <taxon>Copepoda</taxon>
        <taxon>Siphonostomatoida</taxon>
        <taxon>Caligidae</taxon>
        <taxon>Lepeophtheirus</taxon>
    </lineage>
</organism>